<gene>
    <name evidence="4" type="primary">phoD_3</name>
    <name evidence="4" type="ORF">UC8_26750</name>
</gene>
<feature type="signal peptide" evidence="1">
    <location>
        <begin position="1"/>
        <end position="23"/>
    </location>
</feature>
<evidence type="ECO:0000313" key="5">
    <source>
        <dbReference type="Proteomes" id="UP000325286"/>
    </source>
</evidence>
<dbReference type="Gene3D" id="1.25.40.10">
    <property type="entry name" value="Tetratricopeptide repeat domain"/>
    <property type="match status" value="1"/>
</dbReference>
<dbReference type="Proteomes" id="UP000325286">
    <property type="component" value="Chromosome"/>
</dbReference>
<name>A0A5B9QNR2_9BACT</name>
<dbReference type="Pfam" id="PF25077">
    <property type="entry name" value="DUF7800"/>
    <property type="match status" value="1"/>
</dbReference>
<dbReference type="PANTHER" id="PTHR33987:SF1">
    <property type="entry name" value="CALCINEURIN-LIKE METALLO-PHOSPHOESTERASE SUPERFAMILY PROTEIN"/>
    <property type="match status" value="1"/>
</dbReference>
<dbReference type="RefSeq" id="WP_084426012.1">
    <property type="nucleotide sequence ID" value="NZ_LWSJ01000007.1"/>
</dbReference>
<keyword evidence="5" id="KW-1185">Reference proteome</keyword>
<dbReference type="InterPro" id="IPR056702">
    <property type="entry name" value="DUF7800"/>
</dbReference>
<dbReference type="InterPro" id="IPR011990">
    <property type="entry name" value="TPR-like_helical_dom_sf"/>
</dbReference>
<dbReference type="PANTHER" id="PTHR33987">
    <property type="entry name" value="CALCINEURIN-LIKE METALLO-PHOSPHOESTERASE SUPERFAMILY PROTEIN"/>
    <property type="match status" value="1"/>
</dbReference>
<dbReference type="EMBL" id="CP042914">
    <property type="protein sequence ID" value="QEG40658.1"/>
    <property type="molecule type" value="Genomic_DNA"/>
</dbReference>
<dbReference type="KEGG" id="rul:UC8_26750"/>
<dbReference type="OrthoDB" id="9763616at2"/>
<dbReference type="Pfam" id="PF09423">
    <property type="entry name" value="PhoD"/>
    <property type="match status" value="1"/>
</dbReference>
<feature type="chain" id="PRO_5022933690" evidence="1">
    <location>
        <begin position="24"/>
        <end position="553"/>
    </location>
</feature>
<dbReference type="GO" id="GO:0004035">
    <property type="term" value="F:alkaline phosphatase activity"/>
    <property type="evidence" value="ECO:0007669"/>
    <property type="project" value="UniProtKB-EC"/>
</dbReference>
<keyword evidence="4" id="KW-0378">Hydrolase</keyword>
<feature type="domain" description="PhoD-like phosphatase metallophosphatase" evidence="2">
    <location>
        <begin position="261"/>
        <end position="501"/>
    </location>
</feature>
<dbReference type="EC" id="3.1.3.1" evidence="4"/>
<feature type="domain" description="DUF7800" evidence="3">
    <location>
        <begin position="149"/>
        <end position="235"/>
    </location>
</feature>
<dbReference type="InterPro" id="IPR018946">
    <property type="entry name" value="PhoD-like_MPP"/>
</dbReference>
<evidence type="ECO:0000259" key="2">
    <source>
        <dbReference type="Pfam" id="PF09423"/>
    </source>
</evidence>
<dbReference type="AlphaFoldDB" id="A0A5B9QNR2"/>
<dbReference type="CDD" id="cd07389">
    <property type="entry name" value="MPP_PhoD"/>
    <property type="match status" value="1"/>
</dbReference>
<reference evidence="4 5" key="1">
    <citation type="submission" date="2019-08" db="EMBL/GenBank/DDBJ databases">
        <title>Deep-cultivation of Planctomycetes and their phenomic and genomic characterization uncovers novel biology.</title>
        <authorList>
            <person name="Wiegand S."/>
            <person name="Jogler M."/>
            <person name="Boedeker C."/>
            <person name="Pinto D."/>
            <person name="Vollmers J."/>
            <person name="Rivas-Marin E."/>
            <person name="Kohn T."/>
            <person name="Peeters S.H."/>
            <person name="Heuer A."/>
            <person name="Rast P."/>
            <person name="Oberbeckmann S."/>
            <person name="Bunk B."/>
            <person name="Jeske O."/>
            <person name="Meyerdierks A."/>
            <person name="Storesund J.E."/>
            <person name="Kallscheuer N."/>
            <person name="Luecker S."/>
            <person name="Lage O.M."/>
            <person name="Pohl T."/>
            <person name="Merkel B.J."/>
            <person name="Hornburger P."/>
            <person name="Mueller R.-W."/>
            <person name="Bruemmer F."/>
            <person name="Labrenz M."/>
            <person name="Spormann A.M."/>
            <person name="Op den Camp H."/>
            <person name="Overmann J."/>
            <person name="Amann R."/>
            <person name="Jetten M.S.M."/>
            <person name="Mascher T."/>
            <person name="Medema M.H."/>
            <person name="Devos D.P."/>
            <person name="Kaster A.-K."/>
            <person name="Ovreas L."/>
            <person name="Rohde M."/>
            <person name="Galperin M.Y."/>
            <person name="Jogler C."/>
        </authorList>
    </citation>
    <scope>NUCLEOTIDE SEQUENCE [LARGE SCALE GENOMIC DNA]</scope>
    <source>
        <strain evidence="4 5">UC8</strain>
    </source>
</reference>
<organism evidence="4 5">
    <name type="scientific">Roseimaritima ulvae</name>
    <dbReference type="NCBI Taxonomy" id="980254"/>
    <lineage>
        <taxon>Bacteria</taxon>
        <taxon>Pseudomonadati</taxon>
        <taxon>Planctomycetota</taxon>
        <taxon>Planctomycetia</taxon>
        <taxon>Pirellulales</taxon>
        <taxon>Pirellulaceae</taxon>
        <taxon>Roseimaritima</taxon>
    </lineage>
</organism>
<proteinExistence type="predicted"/>
<dbReference type="SUPFAM" id="SSF48452">
    <property type="entry name" value="TPR-like"/>
    <property type="match status" value="1"/>
</dbReference>
<protein>
    <submittedName>
        <fullName evidence="4">Alkaline phosphatase D</fullName>
        <ecNumber evidence="4">3.1.3.1</ecNumber>
    </submittedName>
</protein>
<dbReference type="InterPro" id="IPR029052">
    <property type="entry name" value="Metallo-depent_PP-like"/>
</dbReference>
<evidence type="ECO:0000259" key="3">
    <source>
        <dbReference type="Pfam" id="PF25077"/>
    </source>
</evidence>
<dbReference type="SUPFAM" id="SSF56300">
    <property type="entry name" value="Metallo-dependent phosphatases"/>
    <property type="match status" value="1"/>
</dbReference>
<dbReference type="Gene3D" id="3.60.21.70">
    <property type="entry name" value="PhoD-like phosphatase"/>
    <property type="match status" value="1"/>
</dbReference>
<evidence type="ECO:0000256" key="1">
    <source>
        <dbReference type="SAM" id="SignalP"/>
    </source>
</evidence>
<dbReference type="Gene3D" id="2.60.40.380">
    <property type="entry name" value="Purple acid phosphatase-like, N-terminal"/>
    <property type="match status" value="1"/>
</dbReference>
<accession>A0A5B9QNR2</accession>
<sequence precursor="true">MLRSIIYLALLLTTAFSAPHAMAQVLAPYDLGGASKPRPDMKFREANQYKRVHQTALRYILRDELDETQAFLDKYLVEHPDDEETLYMLGILHARRGDIATSQAFMERAIAAGLPDDRLIAGPRLMLDPLRDTKLMQRLREKYSHRPAHGPLLGNVTDSAAAFWFRTVADNELQVVVHDVESNDEVARSPQVRSQPGEDYTAVVTVDGLHADTEYAYTVWMDGEPCQSNDRQTFRTLPAAGQPSKFVIAFGGGAGYVPQNERMWNTIASFDPQAILLLGDNVYIDDPESVVMQQYTYQRRQSRPEWRSLTARSPVFTIWDDHDFSDNDSWGGADVAVPFWKKDWVFPIFRQNWANPGYGGGDTQPGCWYAFQIGDVDFIMLDCRYYRTDPRKKPRTMLGPVQKQWLKDQLTEARGTFKVICSSVPWDFRTKGDSRDTWNGYKQEHEEILSFIEAKNIEGVVLMSADRHRSDAWKLSRPNGYDLYEFNSSRLTNQHIHPTMEKQGAIFSFNKPQSFGLVSFDTTAEDPQVTYEVVDIDGNKPHAITVHRSELQR</sequence>
<keyword evidence="1" id="KW-0732">Signal</keyword>
<evidence type="ECO:0000313" key="4">
    <source>
        <dbReference type="EMBL" id="QEG40658.1"/>
    </source>
</evidence>
<dbReference type="InterPro" id="IPR038607">
    <property type="entry name" value="PhoD-like_sf"/>
</dbReference>